<dbReference type="AlphaFoldDB" id="U4TCZ0"/>
<dbReference type="EMBL" id="AUSW01000015">
    <property type="protein sequence ID" value="ERL56338.1"/>
    <property type="molecule type" value="Genomic_DNA"/>
</dbReference>
<reference evidence="1 2" key="1">
    <citation type="journal article" date="2013" name="Genome Announc.">
        <title>Draft Genome Sequence of Psychrobacter aquaticus Strain CMS 56T, Isolated from a Cyanobacterial Mat Sample Collected from Water Bodies in the McMurdo Dry Valley Region of Antarctica.</title>
        <authorList>
            <person name="Reddy G.S."/>
            <person name="Ara S."/>
            <person name="Singh A."/>
            <person name="Kumar Pinnaka A."/>
            <person name="Shivaji S."/>
        </authorList>
    </citation>
    <scope>NUCLEOTIDE SEQUENCE [LARGE SCALE GENOMIC DNA]</scope>
    <source>
        <strain evidence="1 2">CMS 56</strain>
    </source>
</reference>
<organism evidence="1 2">
    <name type="scientific">Psychrobacter aquaticus CMS 56</name>
    <dbReference type="NCBI Taxonomy" id="1354303"/>
    <lineage>
        <taxon>Bacteria</taxon>
        <taxon>Pseudomonadati</taxon>
        <taxon>Pseudomonadota</taxon>
        <taxon>Gammaproteobacteria</taxon>
        <taxon>Moraxellales</taxon>
        <taxon>Moraxellaceae</taxon>
        <taxon>Psychrobacter</taxon>
    </lineage>
</organism>
<sequence length="62" mass="7307">MFEQLSKFIVILLQKRCAVSVGYMLTIQAIYYKNGTNVYGQRQVITYIMQDILAINYSFKKF</sequence>
<dbReference type="PATRIC" id="fig|1354303.4.peg.1004"/>
<protein>
    <submittedName>
        <fullName evidence="1">Uncharacterized protein</fullName>
    </submittedName>
</protein>
<gene>
    <name evidence="1" type="ORF">M917_1016</name>
</gene>
<accession>U4TCZ0</accession>
<comment type="caution">
    <text evidence="1">The sequence shown here is derived from an EMBL/GenBank/DDBJ whole genome shotgun (WGS) entry which is preliminary data.</text>
</comment>
<keyword evidence="2" id="KW-1185">Reference proteome</keyword>
<dbReference type="STRING" id="1354303.M917_1016"/>
<evidence type="ECO:0000313" key="1">
    <source>
        <dbReference type="EMBL" id="ERL56338.1"/>
    </source>
</evidence>
<proteinExistence type="predicted"/>
<name>U4TCZ0_9GAMM</name>
<dbReference type="Proteomes" id="UP000016761">
    <property type="component" value="Unassembled WGS sequence"/>
</dbReference>
<evidence type="ECO:0000313" key="2">
    <source>
        <dbReference type="Proteomes" id="UP000016761"/>
    </source>
</evidence>